<dbReference type="Proteomes" id="UP000258309">
    <property type="component" value="Unassembled WGS sequence"/>
</dbReference>
<name>A0A3E2HSL2_SCYLI</name>
<dbReference type="OrthoDB" id="2107894at2759"/>
<proteinExistence type="inferred from homology"/>
<accession>A0A3E2HSL2</accession>
<dbReference type="EMBL" id="NCSJ02000001">
    <property type="protein sequence ID" value="RFU36326.1"/>
    <property type="molecule type" value="Genomic_DNA"/>
</dbReference>
<dbReference type="Pfam" id="PF03576">
    <property type="entry name" value="Peptidase_S58"/>
    <property type="match status" value="1"/>
</dbReference>
<reference evidence="2 3" key="1">
    <citation type="submission" date="2018-05" db="EMBL/GenBank/DDBJ databases">
        <title>Draft genome sequence of Scytalidium lignicola DSM 105466, a ubiquitous saprotrophic fungus.</title>
        <authorList>
            <person name="Buettner E."/>
            <person name="Gebauer A.M."/>
            <person name="Hofrichter M."/>
            <person name="Liers C."/>
            <person name="Kellner H."/>
        </authorList>
    </citation>
    <scope>NUCLEOTIDE SEQUENCE [LARGE SCALE GENOMIC DNA]</scope>
    <source>
        <strain evidence="2 3">DSM 105466</strain>
    </source>
</reference>
<sequence>MRIRDLGYVPGQLPTGPKNSILDVPDVLVGQTTIHEGDAVHTGVTVILPRKLQDLPKSCYAGLHELNGMGEMTGSHQVHEYGYINTPIALTNTLSVGKVYDAIFRWQIEQARARGEDELEMFRSIGLPVVCETLDIVLNDISRSSVEKYHVYAALDQAINAPEVLEGSHGGGTGTSSRIVKGLEGKEYTVGVLCQANYGYMKDLRIGGVPIGRLLEKDALENAKDEENLQNEPKGKANEGSCIVIIATDAPFLPHQLRRLAQRATVGLSEVTGHGVGRTFSGEIFLAFSTASPPDNLLSRSNDSGYQPLAESFQTGSIKNESIDTFFYAVAEATEESVLNAMVAAKDGLTGWKGRSVEGLPVEIVKELLKQYYVPV</sequence>
<dbReference type="SUPFAM" id="SSF56266">
    <property type="entry name" value="DmpA/ArgJ-like"/>
    <property type="match status" value="1"/>
</dbReference>
<dbReference type="InterPro" id="IPR016117">
    <property type="entry name" value="ArgJ-like_dom_sf"/>
</dbReference>
<protein>
    <submittedName>
        <fullName evidence="2">Uncharacterized protein</fullName>
    </submittedName>
</protein>
<comment type="similarity">
    <text evidence="1">Belongs to the peptidase S58 family.</text>
</comment>
<keyword evidence="3" id="KW-1185">Reference proteome</keyword>
<evidence type="ECO:0000313" key="2">
    <source>
        <dbReference type="EMBL" id="RFU36326.1"/>
    </source>
</evidence>
<dbReference type="PANTHER" id="PTHR36512">
    <property type="entry name" value="D-AMINOPEPTIDASE"/>
    <property type="match status" value="1"/>
</dbReference>
<gene>
    <name evidence="2" type="ORF">B7463_g119</name>
</gene>
<comment type="caution">
    <text evidence="2">The sequence shown here is derived from an EMBL/GenBank/DDBJ whole genome shotgun (WGS) entry which is preliminary data.</text>
</comment>
<dbReference type="InterPro" id="IPR005321">
    <property type="entry name" value="Peptidase_S58_DmpA"/>
</dbReference>
<dbReference type="PANTHER" id="PTHR36512:SF3">
    <property type="entry name" value="BLR5678 PROTEIN"/>
    <property type="match status" value="1"/>
</dbReference>
<dbReference type="OMA" id="MRCHGYK"/>
<dbReference type="GO" id="GO:0004177">
    <property type="term" value="F:aminopeptidase activity"/>
    <property type="evidence" value="ECO:0007669"/>
    <property type="project" value="TreeGrafter"/>
</dbReference>
<feature type="non-terminal residue" evidence="2">
    <location>
        <position position="376"/>
    </location>
</feature>
<dbReference type="Gene3D" id="3.60.70.12">
    <property type="entry name" value="L-amino peptidase D-ALA esterase/amidase"/>
    <property type="match status" value="1"/>
</dbReference>
<dbReference type="AlphaFoldDB" id="A0A3E2HSL2"/>
<feature type="non-terminal residue" evidence="2">
    <location>
        <position position="1"/>
    </location>
</feature>
<evidence type="ECO:0000313" key="3">
    <source>
        <dbReference type="Proteomes" id="UP000258309"/>
    </source>
</evidence>
<organism evidence="2 3">
    <name type="scientific">Scytalidium lignicola</name>
    <name type="common">Hyphomycete</name>
    <dbReference type="NCBI Taxonomy" id="5539"/>
    <lineage>
        <taxon>Eukaryota</taxon>
        <taxon>Fungi</taxon>
        <taxon>Dikarya</taxon>
        <taxon>Ascomycota</taxon>
        <taxon>Pezizomycotina</taxon>
        <taxon>Leotiomycetes</taxon>
        <taxon>Leotiomycetes incertae sedis</taxon>
        <taxon>Scytalidium</taxon>
    </lineage>
</organism>
<evidence type="ECO:0000256" key="1">
    <source>
        <dbReference type="ARBA" id="ARBA00007068"/>
    </source>
</evidence>